<dbReference type="AlphaFoldDB" id="A0A9P5NT18"/>
<comment type="similarity">
    <text evidence="2 6">Belongs to the terpene synthase family.</text>
</comment>
<dbReference type="Proteomes" id="UP000724874">
    <property type="component" value="Unassembled WGS sequence"/>
</dbReference>
<name>A0A9P5NT18_GYMJU</name>
<dbReference type="OrthoDB" id="6486656at2759"/>
<dbReference type="EC" id="4.2.3.-" evidence="6"/>
<proteinExistence type="inferred from homology"/>
<dbReference type="GO" id="GO:0046872">
    <property type="term" value="F:metal ion binding"/>
    <property type="evidence" value="ECO:0007669"/>
    <property type="project" value="UniProtKB-KW"/>
</dbReference>
<keyword evidence="5 6" id="KW-0456">Lyase</keyword>
<organism evidence="7 8">
    <name type="scientific">Gymnopilus junonius</name>
    <name type="common">Spectacular rustgill mushroom</name>
    <name type="synonym">Gymnopilus spectabilis subsp. junonius</name>
    <dbReference type="NCBI Taxonomy" id="109634"/>
    <lineage>
        <taxon>Eukaryota</taxon>
        <taxon>Fungi</taxon>
        <taxon>Dikarya</taxon>
        <taxon>Basidiomycota</taxon>
        <taxon>Agaricomycotina</taxon>
        <taxon>Agaricomycetes</taxon>
        <taxon>Agaricomycetidae</taxon>
        <taxon>Agaricales</taxon>
        <taxon>Agaricineae</taxon>
        <taxon>Hymenogastraceae</taxon>
        <taxon>Gymnopilus</taxon>
    </lineage>
</organism>
<comment type="caution">
    <text evidence="7">The sequence shown here is derived from an EMBL/GenBank/DDBJ whole genome shotgun (WGS) entry which is preliminary data.</text>
</comment>
<comment type="cofactor">
    <cofactor evidence="1 6">
        <name>Mg(2+)</name>
        <dbReference type="ChEBI" id="CHEBI:18420"/>
    </cofactor>
</comment>
<dbReference type="PANTHER" id="PTHR35201:SF4">
    <property type="entry name" value="BETA-PINACENE SYNTHASE-RELATED"/>
    <property type="match status" value="1"/>
</dbReference>
<evidence type="ECO:0000256" key="3">
    <source>
        <dbReference type="ARBA" id="ARBA00022723"/>
    </source>
</evidence>
<gene>
    <name evidence="7" type="ORF">CPB84DRAFT_1824181</name>
</gene>
<dbReference type="GO" id="GO:0010333">
    <property type="term" value="F:terpene synthase activity"/>
    <property type="evidence" value="ECO:0007669"/>
    <property type="project" value="InterPro"/>
</dbReference>
<sequence>MSSTMTIAAIHRASSNLEALEARKVNTLRVMGNREEVPFYILPDTLRNWPYAERVISPYYRAAQAESVAWLENFHPFTPAGQKAFNKCDFSLICALTYHKASHEILRSCCDFMHAFFMLDEHTDPLPTDQVIIHCEVTMDAILHPDKPRPEGEPIIGEIARQFWKRASTYAHQATKERFLKAWRSYLDSIILQAQRRDKDRYICTIDEYIAARRDNCGAYPCFAFLEISLGLNIPHYVTEHPYLVALNRDTNDMIVLANDMCSYKEILVDDADYNAVTAAFSGFLTPTMRSLDVLNKRGFPSFGEDLDRQIADYIERLGQWIRGQDEWNFCSGRYSGEDGLKI</sequence>
<dbReference type="SFLD" id="SFLDS00005">
    <property type="entry name" value="Isoprenoid_Synthase_Type_I"/>
    <property type="match status" value="1"/>
</dbReference>
<keyword evidence="4 6" id="KW-0460">Magnesium</keyword>
<keyword evidence="3 6" id="KW-0479">Metal-binding</keyword>
<evidence type="ECO:0000256" key="2">
    <source>
        <dbReference type="ARBA" id="ARBA00006333"/>
    </source>
</evidence>
<dbReference type="GO" id="GO:0008299">
    <property type="term" value="P:isoprenoid biosynthetic process"/>
    <property type="evidence" value="ECO:0007669"/>
    <property type="project" value="UniProtKB-ARBA"/>
</dbReference>
<evidence type="ECO:0000256" key="1">
    <source>
        <dbReference type="ARBA" id="ARBA00001946"/>
    </source>
</evidence>
<dbReference type="SUPFAM" id="SSF48576">
    <property type="entry name" value="Terpenoid synthases"/>
    <property type="match status" value="1"/>
</dbReference>
<accession>A0A9P5NT18</accession>
<dbReference type="InterPro" id="IPR034686">
    <property type="entry name" value="Terpene_cyclase-like_2"/>
</dbReference>
<dbReference type="Pfam" id="PF19086">
    <property type="entry name" value="Terpene_syn_C_2"/>
    <property type="match status" value="1"/>
</dbReference>
<evidence type="ECO:0000256" key="4">
    <source>
        <dbReference type="ARBA" id="ARBA00022842"/>
    </source>
</evidence>
<dbReference type="PANTHER" id="PTHR35201">
    <property type="entry name" value="TERPENE SYNTHASE"/>
    <property type="match status" value="1"/>
</dbReference>
<dbReference type="EMBL" id="JADNYJ010000034">
    <property type="protein sequence ID" value="KAF8902796.1"/>
    <property type="molecule type" value="Genomic_DNA"/>
</dbReference>
<evidence type="ECO:0000256" key="6">
    <source>
        <dbReference type="RuleBase" id="RU366034"/>
    </source>
</evidence>
<evidence type="ECO:0000256" key="5">
    <source>
        <dbReference type="ARBA" id="ARBA00023239"/>
    </source>
</evidence>
<evidence type="ECO:0000313" key="8">
    <source>
        <dbReference type="Proteomes" id="UP000724874"/>
    </source>
</evidence>
<dbReference type="SFLD" id="SFLDG01020">
    <property type="entry name" value="Terpene_Cyclase_Like_2"/>
    <property type="match status" value="1"/>
</dbReference>
<reference evidence="7" key="1">
    <citation type="submission" date="2020-11" db="EMBL/GenBank/DDBJ databases">
        <authorList>
            <consortium name="DOE Joint Genome Institute"/>
            <person name="Ahrendt S."/>
            <person name="Riley R."/>
            <person name="Andreopoulos W."/>
            <person name="LaButti K."/>
            <person name="Pangilinan J."/>
            <person name="Ruiz-duenas F.J."/>
            <person name="Barrasa J.M."/>
            <person name="Sanchez-Garcia M."/>
            <person name="Camarero S."/>
            <person name="Miyauchi S."/>
            <person name="Serrano A."/>
            <person name="Linde D."/>
            <person name="Babiker R."/>
            <person name="Drula E."/>
            <person name="Ayuso-Fernandez I."/>
            <person name="Pacheco R."/>
            <person name="Padilla G."/>
            <person name="Ferreira P."/>
            <person name="Barriuso J."/>
            <person name="Kellner H."/>
            <person name="Castanera R."/>
            <person name="Alfaro M."/>
            <person name="Ramirez L."/>
            <person name="Pisabarro A.G."/>
            <person name="Kuo A."/>
            <person name="Tritt A."/>
            <person name="Lipzen A."/>
            <person name="He G."/>
            <person name="Yan M."/>
            <person name="Ng V."/>
            <person name="Cullen D."/>
            <person name="Martin F."/>
            <person name="Rosso M.-N."/>
            <person name="Henrissat B."/>
            <person name="Hibbett D."/>
            <person name="Martinez A.T."/>
            <person name="Grigoriev I.V."/>
        </authorList>
    </citation>
    <scope>NUCLEOTIDE SEQUENCE</scope>
    <source>
        <strain evidence="7">AH 44721</strain>
    </source>
</reference>
<protein>
    <recommendedName>
        <fullName evidence="6">Terpene synthase</fullName>
        <ecNumber evidence="6">4.2.3.-</ecNumber>
    </recommendedName>
</protein>
<dbReference type="InterPro" id="IPR008949">
    <property type="entry name" value="Isoprenoid_synthase_dom_sf"/>
</dbReference>
<dbReference type="Gene3D" id="1.10.600.10">
    <property type="entry name" value="Farnesyl Diphosphate Synthase"/>
    <property type="match status" value="1"/>
</dbReference>
<evidence type="ECO:0000313" key="7">
    <source>
        <dbReference type="EMBL" id="KAF8902796.1"/>
    </source>
</evidence>
<keyword evidence="8" id="KW-1185">Reference proteome</keyword>